<dbReference type="AlphaFoldDB" id="A0A843UDV9"/>
<dbReference type="Proteomes" id="UP000652761">
    <property type="component" value="Unassembled WGS sequence"/>
</dbReference>
<evidence type="ECO:0000313" key="2">
    <source>
        <dbReference type="Proteomes" id="UP000652761"/>
    </source>
</evidence>
<dbReference type="EMBL" id="NMUH01000504">
    <property type="protein sequence ID" value="MQL80377.1"/>
    <property type="molecule type" value="Genomic_DNA"/>
</dbReference>
<organism evidence="1 2">
    <name type="scientific">Colocasia esculenta</name>
    <name type="common">Wild taro</name>
    <name type="synonym">Arum esculentum</name>
    <dbReference type="NCBI Taxonomy" id="4460"/>
    <lineage>
        <taxon>Eukaryota</taxon>
        <taxon>Viridiplantae</taxon>
        <taxon>Streptophyta</taxon>
        <taxon>Embryophyta</taxon>
        <taxon>Tracheophyta</taxon>
        <taxon>Spermatophyta</taxon>
        <taxon>Magnoliopsida</taxon>
        <taxon>Liliopsida</taxon>
        <taxon>Araceae</taxon>
        <taxon>Aroideae</taxon>
        <taxon>Colocasieae</taxon>
        <taxon>Colocasia</taxon>
    </lineage>
</organism>
<sequence>MKGRDLDTANWWLRYPDPCHSKDRETTTPYLLTNKWSVWHVGTLKDSMPSIRASFTVHLIKAYFNAQECSERI</sequence>
<protein>
    <submittedName>
        <fullName evidence="1">Uncharacterized protein</fullName>
    </submittedName>
</protein>
<dbReference type="OrthoDB" id="1939479at2759"/>
<name>A0A843UDV9_COLES</name>
<evidence type="ECO:0000313" key="1">
    <source>
        <dbReference type="EMBL" id="MQL80377.1"/>
    </source>
</evidence>
<gene>
    <name evidence="1" type="ORF">Taro_012812</name>
</gene>
<reference evidence="1" key="1">
    <citation type="submission" date="2017-07" db="EMBL/GenBank/DDBJ databases">
        <title>Taro Niue Genome Assembly and Annotation.</title>
        <authorList>
            <person name="Atibalentja N."/>
            <person name="Keating K."/>
            <person name="Fields C.J."/>
        </authorList>
    </citation>
    <scope>NUCLEOTIDE SEQUENCE</scope>
    <source>
        <strain evidence="1">Niue_2</strain>
        <tissue evidence="1">Leaf</tissue>
    </source>
</reference>
<accession>A0A843UDV9</accession>
<keyword evidence="2" id="KW-1185">Reference proteome</keyword>
<proteinExistence type="predicted"/>
<comment type="caution">
    <text evidence="1">The sequence shown here is derived from an EMBL/GenBank/DDBJ whole genome shotgun (WGS) entry which is preliminary data.</text>
</comment>